<evidence type="ECO:0000313" key="1">
    <source>
        <dbReference type="EMBL" id="PKU65123.1"/>
    </source>
</evidence>
<keyword evidence="2" id="KW-1185">Reference proteome</keyword>
<reference evidence="1 2" key="1">
    <citation type="journal article" date="2016" name="Sci. Rep.">
        <title>The Dendrobium catenatum Lindl. genome sequence provides insights into polysaccharide synthase, floral development and adaptive evolution.</title>
        <authorList>
            <person name="Zhang G.Q."/>
            <person name="Xu Q."/>
            <person name="Bian C."/>
            <person name="Tsai W.C."/>
            <person name="Yeh C.M."/>
            <person name="Liu K.W."/>
            <person name="Yoshida K."/>
            <person name="Zhang L.S."/>
            <person name="Chang S.B."/>
            <person name="Chen F."/>
            <person name="Shi Y."/>
            <person name="Su Y.Y."/>
            <person name="Zhang Y.Q."/>
            <person name="Chen L.J."/>
            <person name="Yin Y."/>
            <person name="Lin M."/>
            <person name="Huang H."/>
            <person name="Deng H."/>
            <person name="Wang Z.W."/>
            <person name="Zhu S.L."/>
            <person name="Zhao X."/>
            <person name="Deng C."/>
            <person name="Niu S.C."/>
            <person name="Huang J."/>
            <person name="Wang M."/>
            <person name="Liu G.H."/>
            <person name="Yang H.J."/>
            <person name="Xiao X.J."/>
            <person name="Hsiao Y.Y."/>
            <person name="Wu W.L."/>
            <person name="Chen Y.Y."/>
            <person name="Mitsuda N."/>
            <person name="Ohme-Takagi M."/>
            <person name="Luo Y.B."/>
            <person name="Van de Peer Y."/>
            <person name="Liu Z.J."/>
        </authorList>
    </citation>
    <scope>NUCLEOTIDE SEQUENCE [LARGE SCALE GENOMIC DNA]</scope>
    <source>
        <tissue evidence="1">The whole plant</tissue>
    </source>
</reference>
<name>A0A2I0VP12_9ASPA</name>
<dbReference type="Proteomes" id="UP000233837">
    <property type="component" value="Unassembled WGS sequence"/>
</dbReference>
<dbReference type="AlphaFoldDB" id="A0A2I0VP12"/>
<reference evidence="1 2" key="2">
    <citation type="journal article" date="2017" name="Nature">
        <title>The Apostasia genome and the evolution of orchids.</title>
        <authorList>
            <person name="Zhang G.Q."/>
            <person name="Liu K.W."/>
            <person name="Li Z."/>
            <person name="Lohaus R."/>
            <person name="Hsiao Y.Y."/>
            <person name="Niu S.C."/>
            <person name="Wang J.Y."/>
            <person name="Lin Y.C."/>
            <person name="Xu Q."/>
            <person name="Chen L.J."/>
            <person name="Yoshida K."/>
            <person name="Fujiwara S."/>
            <person name="Wang Z.W."/>
            <person name="Zhang Y.Q."/>
            <person name="Mitsuda N."/>
            <person name="Wang M."/>
            <person name="Liu G.H."/>
            <person name="Pecoraro L."/>
            <person name="Huang H.X."/>
            <person name="Xiao X.J."/>
            <person name="Lin M."/>
            <person name="Wu X.Y."/>
            <person name="Wu W.L."/>
            <person name="Chen Y.Y."/>
            <person name="Chang S.B."/>
            <person name="Sakamoto S."/>
            <person name="Ohme-Takagi M."/>
            <person name="Yagi M."/>
            <person name="Zeng S.J."/>
            <person name="Shen C.Y."/>
            <person name="Yeh C.M."/>
            <person name="Luo Y.B."/>
            <person name="Tsai W.C."/>
            <person name="Van de Peer Y."/>
            <person name="Liu Z.J."/>
        </authorList>
    </citation>
    <scope>NUCLEOTIDE SEQUENCE [LARGE SCALE GENOMIC DNA]</scope>
    <source>
        <tissue evidence="1">The whole plant</tissue>
    </source>
</reference>
<gene>
    <name evidence="1" type="ORF">MA16_Dca004738</name>
</gene>
<accession>A0A2I0VP12</accession>
<sequence>MTSEVRAARERYSDSVDDRATVCFFLTVHEMSVLPRNEQYPEVDFLEFGSPAQSASEKEVRTRSDLFIGIP</sequence>
<organism evidence="1 2">
    <name type="scientific">Dendrobium catenatum</name>
    <dbReference type="NCBI Taxonomy" id="906689"/>
    <lineage>
        <taxon>Eukaryota</taxon>
        <taxon>Viridiplantae</taxon>
        <taxon>Streptophyta</taxon>
        <taxon>Embryophyta</taxon>
        <taxon>Tracheophyta</taxon>
        <taxon>Spermatophyta</taxon>
        <taxon>Magnoliopsida</taxon>
        <taxon>Liliopsida</taxon>
        <taxon>Asparagales</taxon>
        <taxon>Orchidaceae</taxon>
        <taxon>Epidendroideae</taxon>
        <taxon>Malaxideae</taxon>
        <taxon>Dendrobiinae</taxon>
        <taxon>Dendrobium</taxon>
    </lineage>
</organism>
<dbReference type="EMBL" id="KZ503378">
    <property type="protein sequence ID" value="PKU65123.1"/>
    <property type="molecule type" value="Genomic_DNA"/>
</dbReference>
<proteinExistence type="predicted"/>
<protein>
    <submittedName>
        <fullName evidence="1">Uncharacterized protein</fullName>
    </submittedName>
</protein>
<evidence type="ECO:0000313" key="2">
    <source>
        <dbReference type="Proteomes" id="UP000233837"/>
    </source>
</evidence>